<dbReference type="EMBL" id="CAMGYJ010000009">
    <property type="protein sequence ID" value="CAI0474370.1"/>
    <property type="molecule type" value="Genomic_DNA"/>
</dbReference>
<evidence type="ECO:0000313" key="3">
    <source>
        <dbReference type="Proteomes" id="UP001154282"/>
    </source>
</evidence>
<feature type="region of interest" description="Disordered" evidence="1">
    <location>
        <begin position="35"/>
        <end position="110"/>
    </location>
</feature>
<proteinExistence type="predicted"/>
<protein>
    <submittedName>
        <fullName evidence="2">Uncharacterized protein</fullName>
    </submittedName>
</protein>
<keyword evidence="3" id="KW-1185">Reference proteome</keyword>
<reference evidence="2" key="1">
    <citation type="submission" date="2022-08" db="EMBL/GenBank/DDBJ databases">
        <authorList>
            <person name="Gutierrez-Valencia J."/>
        </authorList>
    </citation>
    <scope>NUCLEOTIDE SEQUENCE</scope>
</reference>
<dbReference type="AlphaFoldDB" id="A0AAV0PTS4"/>
<dbReference type="PANTHER" id="PTHR34046:SF19">
    <property type="entry name" value="RAPIDLY ELICITED PROTEIN, PUTATIVE-RELATED"/>
    <property type="match status" value="1"/>
</dbReference>
<dbReference type="InterPro" id="IPR008004">
    <property type="entry name" value="OCTOPUS-like"/>
</dbReference>
<dbReference type="PANTHER" id="PTHR34046">
    <property type="entry name" value="OS06G0218800 PROTEIN"/>
    <property type="match status" value="1"/>
</dbReference>
<gene>
    <name evidence="2" type="ORF">LITE_LOCUS40005</name>
</gene>
<feature type="region of interest" description="Disordered" evidence="1">
    <location>
        <begin position="136"/>
        <end position="177"/>
    </location>
</feature>
<evidence type="ECO:0000256" key="1">
    <source>
        <dbReference type="SAM" id="MobiDB-lite"/>
    </source>
</evidence>
<feature type="region of interest" description="Disordered" evidence="1">
    <location>
        <begin position="1"/>
        <end position="23"/>
    </location>
</feature>
<accession>A0AAV0PTS4</accession>
<evidence type="ECO:0000313" key="2">
    <source>
        <dbReference type="EMBL" id="CAI0474370.1"/>
    </source>
</evidence>
<comment type="caution">
    <text evidence="2">The sequence shown here is derived from an EMBL/GenBank/DDBJ whole genome shotgun (WGS) entry which is preliminary data.</text>
</comment>
<dbReference type="Proteomes" id="UP001154282">
    <property type="component" value="Unassembled WGS sequence"/>
</dbReference>
<sequence length="213" mass="22969">MGLSSEQGRGCKKHPTHKEKQGICPSCLRDRLFRLDPDAPPRLSASVPSSAASASSCSSSSAPSSHDDYHDTVNNNNIDNDDDDDNKGAEKKRVGHGHHRSASSSDIGSLSFRLAPPDVTSSSGLKKCRSVAASYSFTPQPPKATRRRRSGAGGEKAMFSNYNDKDRQGGGGDFGYAGGKKKKGFWTKLLHLKGKNKEVLIHHPTMPMKGRAY</sequence>
<dbReference type="Pfam" id="PF05340">
    <property type="entry name" value="DUF740"/>
    <property type="match status" value="1"/>
</dbReference>
<organism evidence="2 3">
    <name type="scientific">Linum tenue</name>
    <dbReference type="NCBI Taxonomy" id="586396"/>
    <lineage>
        <taxon>Eukaryota</taxon>
        <taxon>Viridiplantae</taxon>
        <taxon>Streptophyta</taxon>
        <taxon>Embryophyta</taxon>
        <taxon>Tracheophyta</taxon>
        <taxon>Spermatophyta</taxon>
        <taxon>Magnoliopsida</taxon>
        <taxon>eudicotyledons</taxon>
        <taxon>Gunneridae</taxon>
        <taxon>Pentapetalae</taxon>
        <taxon>rosids</taxon>
        <taxon>fabids</taxon>
        <taxon>Malpighiales</taxon>
        <taxon>Linaceae</taxon>
        <taxon>Linum</taxon>
    </lineage>
</organism>
<name>A0AAV0PTS4_9ROSI</name>
<feature type="compositionally biased region" description="Low complexity" evidence="1">
    <location>
        <begin position="41"/>
        <end position="64"/>
    </location>
</feature>